<dbReference type="Pfam" id="PF07670">
    <property type="entry name" value="Gate"/>
    <property type="match status" value="2"/>
</dbReference>
<evidence type="ECO:0000256" key="7">
    <source>
        <dbReference type="ARBA" id="ARBA00022692"/>
    </source>
</evidence>
<feature type="binding site" evidence="16">
    <location>
        <position position="133"/>
    </location>
    <ligand>
        <name>Mg(2+)</name>
        <dbReference type="ChEBI" id="CHEBI:18420"/>
        <label>2</label>
    </ligand>
</feature>
<feature type="binding site" evidence="15">
    <location>
        <begin position="167"/>
        <end position="170"/>
    </location>
    <ligand>
        <name>GTP</name>
        <dbReference type="ChEBI" id="CHEBI:37565"/>
        <label>1</label>
    </ligand>
</feature>
<keyword evidence="8 15" id="KW-0547">Nucleotide-binding</keyword>
<keyword evidence="7 17" id="KW-0812">Transmembrane</keyword>
<feature type="transmembrane region" description="Helical" evidence="17">
    <location>
        <begin position="433"/>
        <end position="454"/>
    </location>
</feature>
<dbReference type="Gene3D" id="3.40.50.300">
    <property type="entry name" value="P-loop containing nucleotide triphosphate hydrolases"/>
    <property type="match status" value="1"/>
</dbReference>
<evidence type="ECO:0000256" key="14">
    <source>
        <dbReference type="NCBIfam" id="TIGR00437"/>
    </source>
</evidence>
<comment type="subcellular location">
    <subcellularLocation>
        <location evidence="2">Cell inner membrane</location>
        <topology evidence="2">Multi-pass membrane protein</topology>
    </subcellularLocation>
    <subcellularLocation>
        <location evidence="17">Cell membrane</location>
        <topology evidence="17">Multi-pass membrane protein</topology>
    </subcellularLocation>
</comment>
<dbReference type="InterPro" id="IPR027417">
    <property type="entry name" value="P-loop_NTPase"/>
</dbReference>
<dbReference type="InterPro" id="IPR006073">
    <property type="entry name" value="GTP-bd"/>
</dbReference>
<dbReference type="InterPro" id="IPR008988">
    <property type="entry name" value="Transcriptional_repressor_C"/>
</dbReference>
<keyword evidence="12 15" id="KW-0342">GTP-binding</keyword>
<dbReference type="RefSeq" id="WP_055275196.1">
    <property type="nucleotide sequence ID" value="NZ_CYZV01000003.1"/>
</dbReference>
<evidence type="ECO:0000256" key="15">
    <source>
        <dbReference type="PIRSR" id="PIRSR603373-1"/>
    </source>
</evidence>
<evidence type="ECO:0000256" key="1">
    <source>
        <dbReference type="ARBA" id="ARBA00003926"/>
    </source>
</evidence>
<dbReference type="SUPFAM" id="SSF52540">
    <property type="entry name" value="P-loop containing nucleoside triphosphate hydrolases"/>
    <property type="match status" value="1"/>
</dbReference>
<sequence length="787" mass="87486">MTLDELEVGKTATIVKVGGKGALRNHFLDMGLTPETKVSLIKTAPMGDPIELRLRGYELTLRLQDAAKIEIKDIQDTKYTEDLKERINDIPHPQVGEMGIYHVRKKGNELRESEPITFGLIGNQNSGKTTLFNQLTGSNQHVGNFPGVTVDRKDGIIKNHPEATVTDLPGIYSLSPYTDEEIVTRDFLINNRPRGIINIVDATNIERNLYLTMQLIEMDIPMVLALNMMDEVQENGGTIKVNLLEETLGIPVVPISASKNMGIDELIEHAIHVARYNECPGRLDFCDEKISDEQAAIHRCIHAIIHLTDDHSKNAHIPERFAATKLVEGDHIILEALKLDTNEKQMLNHIIIEMENETGKDRQAALADMRFSFINRVCDNTVIKARESKSHKRSIKIDNILTGKYTALPSFIAIIAIVFWLTFNVIGATFSDLLTYGINWFTNICDTALTSYGLNPTVKSLVIDGIFGGVGSVLSFLPIIVVLFFFLSILEDSGYIARIAFIMDKLLRKIGLSGRSFVPLLLGFGCSVPAIMATRTLSSERDRKMTILLIPFMSCSAKLPIYALFTYAFFNKYRVLVMVILYFSGIIVGILFALLLKNSAFKGEPIPFVMELPNYRFPSPKSVWQLIWTKAKDFITKAFTIIFVATIIIWFLQTFDTRLNVVADSGRSMLASIGGLITPLFIPLGFGDWRISTALITGFTAKESVVSTLTVLLGGNTSALSTLFTPFTAFVFLIFTLLYTPCVAAIACIKRELGSRKAALGIVVIQCAIAWIISFLIHMIGLLLGFV</sequence>
<dbReference type="EMBL" id="CYZV01000003">
    <property type="protein sequence ID" value="CUN66438.1"/>
    <property type="molecule type" value="Genomic_DNA"/>
</dbReference>
<evidence type="ECO:0000256" key="5">
    <source>
        <dbReference type="ARBA" id="ARBA00022496"/>
    </source>
</evidence>
<keyword evidence="3 17" id="KW-0813">Transport</keyword>
<protein>
    <recommendedName>
        <fullName evidence="14 17">Ferrous iron transport protein B</fullName>
    </recommendedName>
</protein>
<keyword evidence="5 17" id="KW-0410">Iron transport</keyword>
<dbReference type="InterPro" id="IPR050860">
    <property type="entry name" value="FeoB_GTPase"/>
</dbReference>
<dbReference type="Pfam" id="PF02421">
    <property type="entry name" value="FeoB_N"/>
    <property type="match status" value="1"/>
</dbReference>
<dbReference type="GO" id="GO:0005525">
    <property type="term" value="F:GTP binding"/>
    <property type="evidence" value="ECO:0007669"/>
    <property type="project" value="UniProtKB-KW"/>
</dbReference>
<feature type="transmembrane region" description="Helical" evidence="17">
    <location>
        <begin position="545"/>
        <end position="569"/>
    </location>
</feature>
<evidence type="ECO:0000259" key="18">
    <source>
        <dbReference type="PROSITE" id="PS51711"/>
    </source>
</evidence>
<keyword evidence="11" id="KW-0406">Ion transport</keyword>
<dbReference type="InterPro" id="IPR038157">
    <property type="entry name" value="FeoA_core_dom"/>
</dbReference>
<dbReference type="PRINTS" id="PR00326">
    <property type="entry name" value="GTP1OBG"/>
</dbReference>
<evidence type="ECO:0000256" key="11">
    <source>
        <dbReference type="ARBA" id="ARBA00023065"/>
    </source>
</evidence>
<evidence type="ECO:0000256" key="10">
    <source>
        <dbReference type="ARBA" id="ARBA00023004"/>
    </source>
</evidence>
<dbReference type="PANTHER" id="PTHR43185:SF1">
    <property type="entry name" value="FE(2+) TRANSPORTER FEOB"/>
    <property type="match status" value="1"/>
</dbReference>
<keyword evidence="16" id="KW-0460">Magnesium</keyword>
<dbReference type="InterPro" id="IPR005225">
    <property type="entry name" value="Small_GTP-bd"/>
</dbReference>
<dbReference type="InterPro" id="IPR030389">
    <property type="entry name" value="G_FEOB_dom"/>
</dbReference>
<keyword evidence="13 17" id="KW-0472">Membrane</keyword>
<feature type="binding site" evidence="15">
    <location>
        <begin position="147"/>
        <end position="151"/>
    </location>
    <ligand>
        <name>GTP</name>
        <dbReference type="ChEBI" id="CHEBI:37565"/>
        <label>1</label>
    </ligand>
</feature>
<dbReference type="SUPFAM" id="SSF50037">
    <property type="entry name" value="C-terminal domain of transcriptional repressors"/>
    <property type="match status" value="1"/>
</dbReference>
<proteinExistence type="inferred from homology"/>
<evidence type="ECO:0000256" key="12">
    <source>
        <dbReference type="ARBA" id="ARBA00023134"/>
    </source>
</evidence>
<comment type="similarity">
    <text evidence="17">Belongs to the TRAFAC class TrmE-Era-EngA-EngB-Septin-like GTPase superfamily. FeoB GTPase (TC 9.A.8) family.</text>
</comment>
<dbReference type="CDD" id="cd01879">
    <property type="entry name" value="FeoB"/>
    <property type="match status" value="1"/>
</dbReference>
<dbReference type="GO" id="GO:0046914">
    <property type="term" value="F:transition metal ion binding"/>
    <property type="evidence" value="ECO:0007669"/>
    <property type="project" value="InterPro"/>
</dbReference>
<feature type="transmembrane region" description="Helical" evidence="17">
    <location>
        <begin position="466"/>
        <end position="490"/>
    </location>
</feature>
<dbReference type="Gene3D" id="2.30.30.90">
    <property type="match status" value="1"/>
</dbReference>
<dbReference type="InterPro" id="IPR007167">
    <property type="entry name" value="Fe-transptr_FeoA-like"/>
</dbReference>
<reference evidence="19 20" key="1">
    <citation type="submission" date="2015-09" db="EMBL/GenBank/DDBJ databases">
        <authorList>
            <consortium name="Pathogen Informatics"/>
        </authorList>
    </citation>
    <scope>NUCLEOTIDE SEQUENCE [LARGE SCALE GENOMIC DNA]</scope>
    <source>
        <strain evidence="19 20">2789STDY5834855</strain>
    </source>
</reference>
<dbReference type="GO" id="GO:0005886">
    <property type="term" value="C:plasma membrane"/>
    <property type="evidence" value="ECO:0007669"/>
    <property type="project" value="UniProtKB-SubCell"/>
</dbReference>
<evidence type="ECO:0000256" key="2">
    <source>
        <dbReference type="ARBA" id="ARBA00004429"/>
    </source>
</evidence>
<dbReference type="InterPro" id="IPR041069">
    <property type="entry name" value="FeoB_Cyto"/>
</dbReference>
<dbReference type="Pfam" id="PF04023">
    <property type="entry name" value="FeoA"/>
    <property type="match status" value="1"/>
</dbReference>
<feature type="binding site" evidence="15">
    <location>
        <begin position="122"/>
        <end position="129"/>
    </location>
    <ligand>
        <name>GTP</name>
        <dbReference type="ChEBI" id="CHEBI:37565"/>
        <label>1</label>
    </ligand>
</feature>
<evidence type="ECO:0000313" key="20">
    <source>
        <dbReference type="Proteomes" id="UP000095558"/>
    </source>
</evidence>
<accession>A0A173YUI4</accession>
<feature type="transmembrane region" description="Helical" evidence="17">
    <location>
        <begin position="634"/>
        <end position="653"/>
    </location>
</feature>
<feature type="transmembrane region" description="Helical" evidence="17">
    <location>
        <begin position="665"/>
        <end position="686"/>
    </location>
</feature>
<evidence type="ECO:0000256" key="4">
    <source>
        <dbReference type="ARBA" id="ARBA00022475"/>
    </source>
</evidence>
<dbReference type="InterPro" id="IPR011642">
    <property type="entry name" value="Gate_dom"/>
</dbReference>
<feature type="transmembrane region" description="Helical" evidence="17">
    <location>
        <begin position="405"/>
        <end position="427"/>
    </location>
</feature>
<feature type="transmembrane region" description="Helical" evidence="17">
    <location>
        <begin position="510"/>
        <end position="533"/>
    </location>
</feature>
<dbReference type="AlphaFoldDB" id="A0A173YUI4"/>
<dbReference type="InterPro" id="IPR011640">
    <property type="entry name" value="Fe2_transport_prot_B_C"/>
</dbReference>
<dbReference type="Pfam" id="PF17910">
    <property type="entry name" value="FeoB_Cyto"/>
    <property type="match status" value="1"/>
</dbReference>
<dbReference type="PANTHER" id="PTHR43185">
    <property type="entry name" value="FERROUS IRON TRANSPORT PROTEIN B"/>
    <property type="match status" value="1"/>
</dbReference>
<dbReference type="GO" id="GO:0015093">
    <property type="term" value="F:ferrous iron transmembrane transporter activity"/>
    <property type="evidence" value="ECO:0007669"/>
    <property type="project" value="UniProtKB-UniRule"/>
</dbReference>
<keyword evidence="10 17" id="KW-0408">Iron</keyword>
<comment type="function">
    <text evidence="1 17">Probable transporter of a GTP-driven Fe(2+) uptake system.</text>
</comment>
<evidence type="ECO:0000256" key="16">
    <source>
        <dbReference type="PIRSR" id="PIRSR603373-2"/>
    </source>
</evidence>
<feature type="domain" description="FeoB-type G" evidence="18">
    <location>
        <begin position="115"/>
        <end position="276"/>
    </location>
</feature>
<gene>
    <name evidence="19" type="primary">feoB1</name>
    <name evidence="19" type="ORF">ERS852470_00437</name>
</gene>
<evidence type="ECO:0000256" key="13">
    <source>
        <dbReference type="ARBA" id="ARBA00023136"/>
    </source>
</evidence>
<keyword evidence="9 17" id="KW-1133">Transmembrane helix</keyword>
<dbReference type="Gene3D" id="1.10.287.1770">
    <property type="match status" value="1"/>
</dbReference>
<keyword evidence="4" id="KW-1003">Cell membrane</keyword>
<dbReference type="NCBIfam" id="TIGR00231">
    <property type="entry name" value="small_GTP"/>
    <property type="match status" value="1"/>
</dbReference>
<feature type="binding site" evidence="16">
    <location>
        <position position="137"/>
    </location>
    <ligand>
        <name>Mg(2+)</name>
        <dbReference type="ChEBI" id="CHEBI:18420"/>
        <label>2</label>
    </ligand>
</feature>
<evidence type="ECO:0000256" key="8">
    <source>
        <dbReference type="ARBA" id="ARBA00022741"/>
    </source>
</evidence>
<evidence type="ECO:0000256" key="17">
    <source>
        <dbReference type="RuleBase" id="RU362098"/>
    </source>
</evidence>
<organism evidence="19 20">
    <name type="scientific">Clostridium disporicum</name>
    <dbReference type="NCBI Taxonomy" id="84024"/>
    <lineage>
        <taxon>Bacteria</taxon>
        <taxon>Bacillati</taxon>
        <taxon>Bacillota</taxon>
        <taxon>Clostridia</taxon>
        <taxon>Eubacteriales</taxon>
        <taxon>Clostridiaceae</taxon>
        <taxon>Clostridium</taxon>
    </lineage>
</organism>
<dbReference type="NCBIfam" id="TIGR00437">
    <property type="entry name" value="feoB"/>
    <property type="match status" value="1"/>
</dbReference>
<name>A0A173YUI4_9CLOT</name>
<feature type="transmembrane region" description="Helical" evidence="17">
    <location>
        <begin position="727"/>
        <end position="748"/>
    </location>
</feature>
<dbReference type="Pfam" id="PF07664">
    <property type="entry name" value="FeoB_C"/>
    <property type="match status" value="1"/>
</dbReference>
<feature type="binding site" evidence="16">
    <location>
        <position position="136"/>
    </location>
    <ligand>
        <name>Mg(2+)</name>
        <dbReference type="ChEBI" id="CHEBI:18420"/>
        <label>2</label>
    </ligand>
</feature>
<feature type="transmembrane region" description="Helical" evidence="17">
    <location>
        <begin position="760"/>
        <end position="786"/>
    </location>
</feature>
<dbReference type="PROSITE" id="PS51711">
    <property type="entry name" value="G_FEOB"/>
    <property type="match status" value="1"/>
</dbReference>
<feature type="binding site" evidence="15">
    <location>
        <begin position="227"/>
        <end position="230"/>
    </location>
    <ligand>
        <name>GTP</name>
        <dbReference type="ChEBI" id="CHEBI:37565"/>
        <label>1</label>
    </ligand>
</feature>
<keyword evidence="6" id="KW-0997">Cell inner membrane</keyword>
<dbReference type="InterPro" id="IPR003373">
    <property type="entry name" value="Fe2_transport_prot-B"/>
</dbReference>
<dbReference type="FunFam" id="3.40.50.300:FF:000426">
    <property type="entry name" value="Ferrous iron transport protein B"/>
    <property type="match status" value="1"/>
</dbReference>
<dbReference type="OrthoDB" id="9809127at2"/>
<evidence type="ECO:0000313" key="19">
    <source>
        <dbReference type="EMBL" id="CUN66438.1"/>
    </source>
</evidence>
<keyword evidence="16" id="KW-0479">Metal-binding</keyword>
<evidence type="ECO:0000256" key="6">
    <source>
        <dbReference type="ARBA" id="ARBA00022519"/>
    </source>
</evidence>
<dbReference type="Proteomes" id="UP000095558">
    <property type="component" value="Unassembled WGS sequence"/>
</dbReference>
<evidence type="ECO:0000256" key="3">
    <source>
        <dbReference type="ARBA" id="ARBA00022448"/>
    </source>
</evidence>
<evidence type="ECO:0000256" key="9">
    <source>
        <dbReference type="ARBA" id="ARBA00022989"/>
    </source>
</evidence>
<dbReference type="SMART" id="SM00899">
    <property type="entry name" value="FeoA"/>
    <property type="match status" value="1"/>
</dbReference>
<feature type="transmembrane region" description="Helical" evidence="17">
    <location>
        <begin position="575"/>
        <end position="596"/>
    </location>
</feature>